<gene>
    <name evidence="1" type="ORF">PCAR00345_LOCUS28718</name>
</gene>
<accession>A0A7S4BT66</accession>
<sequence length="301" mass="33459">MTEVREVGQWCGGGGRNNDPVACNNAYVITFPSGANYFRTPHEYRSPNVRVQRQRCVHNNKEGAEAKCVMEDEKYQCAIPTSFNCSAAFANDLQRPGPGKKWCGAMDTQSACEASYVRAGNPWILSDRIQGRNYRPCEWVQGSCSMAQRGFNCRNADDGLQCIDVWNTAVAAGQTCGSLAIVRASSLTLLLAHSCAFICAALYLTWRPIAHFCQYDHELLNKHRSRCKCTAMHLRSRKHLHTLKGMCGGKTFVCASTCLPLRTHAHTSCTCPVWSTHARILALPPHAQTHKRTHAQANRQT</sequence>
<reference evidence="1" key="1">
    <citation type="submission" date="2021-01" db="EMBL/GenBank/DDBJ databases">
        <authorList>
            <person name="Corre E."/>
            <person name="Pelletier E."/>
            <person name="Niang G."/>
            <person name="Scheremetjew M."/>
            <person name="Finn R."/>
            <person name="Kale V."/>
            <person name="Holt S."/>
            <person name="Cochrane G."/>
            <person name="Meng A."/>
            <person name="Brown T."/>
            <person name="Cohen L."/>
        </authorList>
    </citation>
    <scope>NUCLEOTIDE SEQUENCE</scope>
    <source>
        <strain evidence="1">CCMP645</strain>
    </source>
</reference>
<organism evidence="1">
    <name type="scientific">Chrysotila carterae</name>
    <name type="common">Marine alga</name>
    <name type="synonym">Syracosphaera carterae</name>
    <dbReference type="NCBI Taxonomy" id="13221"/>
    <lineage>
        <taxon>Eukaryota</taxon>
        <taxon>Haptista</taxon>
        <taxon>Haptophyta</taxon>
        <taxon>Prymnesiophyceae</taxon>
        <taxon>Isochrysidales</taxon>
        <taxon>Isochrysidaceae</taxon>
        <taxon>Chrysotila</taxon>
    </lineage>
</organism>
<name>A0A7S4BT66_CHRCT</name>
<proteinExistence type="predicted"/>
<protein>
    <submittedName>
        <fullName evidence="1">Uncharacterized protein</fullName>
    </submittedName>
</protein>
<evidence type="ECO:0000313" key="1">
    <source>
        <dbReference type="EMBL" id="CAE0776082.1"/>
    </source>
</evidence>
<dbReference type="AlphaFoldDB" id="A0A7S4BT66"/>
<dbReference type="EMBL" id="HBIZ01044902">
    <property type="protein sequence ID" value="CAE0776082.1"/>
    <property type="molecule type" value="Transcribed_RNA"/>
</dbReference>